<reference evidence="1" key="1">
    <citation type="submission" date="2018-05" db="EMBL/GenBank/DDBJ databases">
        <authorList>
            <person name="Lanie J.A."/>
            <person name="Ng W.-L."/>
            <person name="Kazmierczak K.M."/>
            <person name="Andrzejewski T.M."/>
            <person name="Davidsen T.M."/>
            <person name="Wayne K.J."/>
            <person name="Tettelin H."/>
            <person name="Glass J.I."/>
            <person name="Rusch D."/>
            <person name="Podicherti R."/>
            <person name="Tsui H.-C.T."/>
            <person name="Winkler M.E."/>
        </authorList>
    </citation>
    <scope>NUCLEOTIDE SEQUENCE</scope>
</reference>
<name>A0A383AL06_9ZZZZ</name>
<accession>A0A383AL06</accession>
<feature type="non-terminal residue" evidence="1">
    <location>
        <position position="1"/>
    </location>
</feature>
<evidence type="ECO:0008006" key="2">
    <source>
        <dbReference type="Google" id="ProtNLM"/>
    </source>
</evidence>
<dbReference type="Pfam" id="PF11249">
    <property type="entry name" value="DUF3047"/>
    <property type="match status" value="1"/>
</dbReference>
<evidence type="ECO:0000313" key="1">
    <source>
        <dbReference type="EMBL" id="SVE08250.1"/>
    </source>
</evidence>
<dbReference type="InterPro" id="IPR021409">
    <property type="entry name" value="DUF3047"/>
</dbReference>
<proteinExistence type="predicted"/>
<gene>
    <name evidence="1" type="ORF">METZ01_LOCUS461104</name>
</gene>
<organism evidence="1">
    <name type="scientific">marine metagenome</name>
    <dbReference type="NCBI Taxonomy" id="408172"/>
    <lineage>
        <taxon>unclassified sequences</taxon>
        <taxon>metagenomes</taxon>
        <taxon>ecological metagenomes</taxon>
    </lineage>
</organism>
<dbReference type="AlphaFoldDB" id="A0A383AL06"/>
<sequence length="176" mass="20409">HRTFFWHGPMDIEFLEKDDRAAVKLSTDDSASMLIRHVDIDLEAYPLLSWQWFIEQPIRSDTDEQTSNGDDHPARFFIIFETASKERRAIEIIWGNRMAGGDYKYIGSFPHYVARGGDKNVGAWHDETINLLDIYRTVWSDRASVKVTIIGLFCDSDDTNTRSIAYFADVHMKRTE</sequence>
<dbReference type="EMBL" id="UINC01192891">
    <property type="protein sequence ID" value="SVE08250.1"/>
    <property type="molecule type" value="Genomic_DNA"/>
</dbReference>
<protein>
    <recommendedName>
        <fullName evidence="2">DUF3047 domain-containing protein</fullName>
    </recommendedName>
</protein>